<evidence type="ECO:0000313" key="2">
    <source>
        <dbReference type="EMBL" id="TSE22750.1"/>
    </source>
</evidence>
<dbReference type="AlphaFoldDB" id="A0A554WGP2"/>
<reference evidence="2 3" key="1">
    <citation type="submission" date="2019-07" db="EMBL/GenBank/DDBJ databases">
        <title>Tepidimonas sediminis YIM 72259 draft genome.</title>
        <authorList>
            <person name="Da Costa M.S."/>
            <person name="Froufe H.J.C."/>
            <person name="Egas C."/>
            <person name="Albuquerque L."/>
        </authorList>
    </citation>
    <scope>NUCLEOTIDE SEQUENCE [LARGE SCALE GENOMIC DNA]</scope>
    <source>
        <strain evidence="2 3">YIM 72259</strain>
    </source>
</reference>
<keyword evidence="3" id="KW-1185">Reference proteome</keyword>
<feature type="transmembrane region" description="Helical" evidence="1">
    <location>
        <begin position="43"/>
        <end position="61"/>
    </location>
</feature>
<feature type="transmembrane region" description="Helical" evidence="1">
    <location>
        <begin position="366"/>
        <end position="385"/>
    </location>
</feature>
<sequence>MWQRFVKLYKISIRVPYGKFALWGFVLMPLDSFYGLSGVVYRPLWIIPFVIIGLHSVFVTYKVDVTSLKLYLVLSYSFLVSFFSYIYFSYSDQVFLVKSVFIWLILFFGVLGLLKYFSLFARKVGVDVMIKGVSLLILISGVLPLCVGLVQVGLNLAGLNEVNVVLTSLFSYRVDEGRVQLISGEPSWAARYLLFLLAFSFVFRGGWLYAYRVVVVCLIYFTGSFLGYLSFLAIVAICLFQSGLRIRIFLKWVPLGVGVFLIGGFGIGEYTIKRASEIIELLSAMSLDNIFELAAVSASWMGRVINPFVAVELGFTHPLGIGFGAFKFWLPGVLRDYGVDYLYNDDYLLGAASTPKSLLPMIWAEYGILVFAILLIYYIKLVLAIKNHFVKYLLYCVPVFTLLFDSVLYYGLLVPLCMASIVARASPKYVGGGVGGVNNQVQHP</sequence>
<gene>
    <name evidence="2" type="ORF">Tsedi_02334</name>
</gene>
<dbReference type="EMBL" id="VJND01000021">
    <property type="protein sequence ID" value="TSE22750.1"/>
    <property type="molecule type" value="Genomic_DNA"/>
</dbReference>
<dbReference type="Proteomes" id="UP000320225">
    <property type="component" value="Unassembled WGS sequence"/>
</dbReference>
<keyword evidence="1" id="KW-1133">Transmembrane helix</keyword>
<feature type="transmembrane region" description="Helical" evidence="1">
    <location>
        <begin position="392"/>
        <end position="412"/>
    </location>
</feature>
<keyword evidence="1" id="KW-0812">Transmembrane</keyword>
<feature type="transmembrane region" description="Helical" evidence="1">
    <location>
        <begin position="133"/>
        <end position="150"/>
    </location>
</feature>
<feature type="transmembrane region" description="Helical" evidence="1">
    <location>
        <begin position="252"/>
        <end position="272"/>
    </location>
</feature>
<proteinExistence type="predicted"/>
<comment type="caution">
    <text evidence="2">The sequence shown here is derived from an EMBL/GenBank/DDBJ whole genome shotgun (WGS) entry which is preliminary data.</text>
</comment>
<feature type="transmembrane region" description="Helical" evidence="1">
    <location>
        <begin position="308"/>
        <end position="330"/>
    </location>
</feature>
<evidence type="ECO:0000313" key="3">
    <source>
        <dbReference type="Proteomes" id="UP000320225"/>
    </source>
</evidence>
<evidence type="ECO:0008006" key="4">
    <source>
        <dbReference type="Google" id="ProtNLM"/>
    </source>
</evidence>
<feature type="transmembrane region" description="Helical" evidence="1">
    <location>
        <begin position="68"/>
        <end position="88"/>
    </location>
</feature>
<keyword evidence="1" id="KW-0472">Membrane</keyword>
<feature type="transmembrane region" description="Helical" evidence="1">
    <location>
        <begin position="218"/>
        <end position="240"/>
    </location>
</feature>
<feature type="transmembrane region" description="Helical" evidence="1">
    <location>
        <begin position="192"/>
        <end position="212"/>
    </location>
</feature>
<feature type="transmembrane region" description="Helical" evidence="1">
    <location>
        <begin position="20"/>
        <end position="37"/>
    </location>
</feature>
<name>A0A554WGP2_9BURK</name>
<protein>
    <recommendedName>
        <fullName evidence="4">O-antigen ligase like membrane protein</fullName>
    </recommendedName>
</protein>
<organism evidence="2 3">
    <name type="scientific">Tepidimonas sediminis</name>
    <dbReference type="NCBI Taxonomy" id="2588941"/>
    <lineage>
        <taxon>Bacteria</taxon>
        <taxon>Pseudomonadati</taxon>
        <taxon>Pseudomonadota</taxon>
        <taxon>Betaproteobacteria</taxon>
        <taxon>Burkholderiales</taxon>
        <taxon>Tepidimonas</taxon>
    </lineage>
</organism>
<feature type="transmembrane region" description="Helical" evidence="1">
    <location>
        <begin position="100"/>
        <end position="121"/>
    </location>
</feature>
<accession>A0A554WGP2</accession>
<evidence type="ECO:0000256" key="1">
    <source>
        <dbReference type="SAM" id="Phobius"/>
    </source>
</evidence>